<keyword evidence="3" id="KW-1185">Reference proteome</keyword>
<keyword evidence="1" id="KW-0812">Transmembrane</keyword>
<feature type="transmembrane region" description="Helical" evidence="1">
    <location>
        <begin position="104"/>
        <end position="122"/>
    </location>
</feature>
<evidence type="ECO:0000313" key="3">
    <source>
        <dbReference type="Proteomes" id="UP000650616"/>
    </source>
</evidence>
<evidence type="ECO:0000313" key="2">
    <source>
        <dbReference type="EMBL" id="MBE3608032.1"/>
    </source>
</evidence>
<dbReference type="AlphaFoldDB" id="A0AAW3ZS72"/>
<dbReference type="Proteomes" id="UP000650616">
    <property type="component" value="Unassembled WGS sequence"/>
</dbReference>
<comment type="caution">
    <text evidence="2">The sequence shown here is derived from an EMBL/GenBank/DDBJ whole genome shotgun (WGS) entry which is preliminary data.</text>
</comment>
<evidence type="ECO:0000256" key="1">
    <source>
        <dbReference type="SAM" id="Phobius"/>
    </source>
</evidence>
<keyword evidence="1" id="KW-1133">Transmembrane helix</keyword>
<dbReference type="RefSeq" id="WP_170000093.1">
    <property type="nucleotide sequence ID" value="NZ_CP012545.1"/>
</dbReference>
<keyword evidence="1" id="KW-0472">Membrane</keyword>
<dbReference type="EMBL" id="LIWG01000004">
    <property type="protein sequence ID" value="MBE3608032.1"/>
    <property type="molecule type" value="Genomic_DNA"/>
</dbReference>
<accession>A0AAW3ZS72</accession>
<gene>
    <name evidence="2" type="ORF">CCAL9337_04720</name>
</gene>
<proteinExistence type="predicted"/>
<protein>
    <submittedName>
        <fullName evidence="2">Uncharacterized protein</fullName>
    </submittedName>
</protein>
<sequence length="146" mass="16603">MKWLIGAVGSFIADFILYLSKKISLKTAKLVVLIPLYVMLVAFMVSFATYSILFIMRIWNLLREYFPKMFDYSNGVSGSFGGLPNQTIINSTMEFLNQSGLADAFSISMSLFISILSFYFALQLYRVIAYVVNTITSYLKDLSYIL</sequence>
<organism evidence="2 3">
    <name type="scientific">Campylobacter californiensis</name>
    <dbReference type="NCBI Taxonomy" id="1032243"/>
    <lineage>
        <taxon>Bacteria</taxon>
        <taxon>Pseudomonadati</taxon>
        <taxon>Campylobacterota</taxon>
        <taxon>Epsilonproteobacteria</taxon>
        <taxon>Campylobacterales</taxon>
        <taxon>Campylobacteraceae</taxon>
        <taxon>Campylobacter</taxon>
    </lineage>
</organism>
<feature type="transmembrane region" description="Helical" evidence="1">
    <location>
        <begin position="30"/>
        <end position="59"/>
    </location>
</feature>
<reference evidence="2 3" key="1">
    <citation type="submission" date="2015-08" db="EMBL/GenBank/DDBJ databases">
        <title>Comparative genomics of the Campylobacter concisus group.</title>
        <authorList>
            <person name="Yee E."/>
            <person name="Chapman M.H."/>
            <person name="Huynh S."/>
            <person name="Bono J.L."/>
            <person name="On S.L."/>
            <person name="St Leger J."/>
            <person name="Foster G."/>
            <person name="Parker C.T."/>
            <person name="Miller W.G."/>
        </authorList>
    </citation>
    <scope>NUCLEOTIDE SEQUENCE [LARGE SCALE GENOMIC DNA]</scope>
    <source>
        <strain evidence="2 3">RM9337</strain>
    </source>
</reference>
<name>A0AAW3ZS72_9BACT</name>